<dbReference type="SUPFAM" id="SSF55103">
    <property type="entry name" value="FAD-linked oxidases, C-terminal domain"/>
    <property type="match status" value="1"/>
</dbReference>
<organism evidence="6 7">
    <name type="scientific">Arthrobacter hankyongi</name>
    <dbReference type="NCBI Taxonomy" id="2904801"/>
    <lineage>
        <taxon>Bacteria</taxon>
        <taxon>Bacillati</taxon>
        <taxon>Actinomycetota</taxon>
        <taxon>Actinomycetes</taxon>
        <taxon>Micrococcales</taxon>
        <taxon>Micrococcaceae</taxon>
        <taxon>Arthrobacter</taxon>
    </lineage>
</organism>
<comment type="cofactor">
    <cofactor evidence="1">
        <name>FAD</name>
        <dbReference type="ChEBI" id="CHEBI:57692"/>
    </cofactor>
</comment>
<evidence type="ECO:0000259" key="5">
    <source>
        <dbReference type="PROSITE" id="PS51387"/>
    </source>
</evidence>
<evidence type="ECO:0000256" key="3">
    <source>
        <dbReference type="ARBA" id="ARBA00022827"/>
    </source>
</evidence>
<gene>
    <name evidence="6" type="ORF">LVY72_23850</name>
</gene>
<dbReference type="Pfam" id="PF01565">
    <property type="entry name" value="FAD_binding_4"/>
    <property type="match status" value="1"/>
</dbReference>
<dbReference type="InterPro" id="IPR006094">
    <property type="entry name" value="Oxid_FAD_bind_N"/>
</dbReference>
<dbReference type="PROSITE" id="PS51387">
    <property type="entry name" value="FAD_PCMH"/>
    <property type="match status" value="1"/>
</dbReference>
<evidence type="ECO:0000313" key="6">
    <source>
        <dbReference type="EMBL" id="MCG2624929.1"/>
    </source>
</evidence>
<dbReference type="RefSeq" id="WP_237827412.1">
    <property type="nucleotide sequence ID" value="NZ_JAKLTQ010000036.1"/>
</dbReference>
<dbReference type="SUPFAM" id="SSF56176">
    <property type="entry name" value="FAD-binding/transporter-associated domain-like"/>
    <property type="match status" value="1"/>
</dbReference>
<evidence type="ECO:0000256" key="1">
    <source>
        <dbReference type="ARBA" id="ARBA00001974"/>
    </source>
</evidence>
<proteinExistence type="predicted"/>
<dbReference type="InterPro" id="IPR036318">
    <property type="entry name" value="FAD-bd_PCMH-like_sf"/>
</dbReference>
<evidence type="ECO:0000256" key="2">
    <source>
        <dbReference type="ARBA" id="ARBA00022630"/>
    </source>
</evidence>
<evidence type="ECO:0000313" key="7">
    <source>
        <dbReference type="Proteomes" id="UP001165368"/>
    </source>
</evidence>
<dbReference type="PANTHER" id="PTHR42934:SF2">
    <property type="entry name" value="GLYCOLATE OXIDASE SUBUNIT GLCD"/>
    <property type="match status" value="1"/>
</dbReference>
<dbReference type="InterPro" id="IPR004113">
    <property type="entry name" value="FAD-bd_oxidored_4_C"/>
</dbReference>
<protein>
    <submittedName>
        <fullName evidence="6">FAD-binding protein</fullName>
    </submittedName>
</protein>
<dbReference type="EMBL" id="JAKLTQ010000036">
    <property type="protein sequence ID" value="MCG2624929.1"/>
    <property type="molecule type" value="Genomic_DNA"/>
</dbReference>
<dbReference type="Gene3D" id="3.30.465.10">
    <property type="match status" value="1"/>
</dbReference>
<dbReference type="PANTHER" id="PTHR42934">
    <property type="entry name" value="GLYCOLATE OXIDASE SUBUNIT GLCD"/>
    <property type="match status" value="1"/>
</dbReference>
<dbReference type="Gene3D" id="3.30.70.2740">
    <property type="match status" value="1"/>
</dbReference>
<sequence>MTAVADTSIQALLGEMVQIVGEANVLTDPDLTGGYRRDMQPLAEAGTPLAVVRPATTAEVAAIVKACAKAGIPLVPRGAGSGLTGASNAVDGAVTISFTRMNGKPRIDRETRLAVVQPGVTTLELKQAAEEQGLFYAPDPTSNAWCTIGGNLANASGGPCASKYGVTADRVRGLEVVLASGEVLRTGSTTLKNVSGYDLNRLFVGSEGTLGLITEATLALQAKPPAPRTAVAAFPTTEAAGRSVTEFLATGHLLSLLEIMDGPCIRAVETYLGSPILGDDVPSPGAVLFAQSDTGQVLELEAFEELCAGNGAVFTYATDYPSEGELLLQYWHSLEPALEAMGTWILHEVTVLPRHVSTLIDKAAGIAEDTGLFIGVHGHAADGTLHPMIVFTPGHEDELCRARQAYGLVLQAAVELGGPVSGEHGIGRIKAAHLGEEIGETGLAVHRAIKKALDPQRILNPGSMFQPAS</sequence>
<reference evidence="6" key="1">
    <citation type="submission" date="2022-01" db="EMBL/GenBank/DDBJ databases">
        <authorList>
            <person name="Jo J.-H."/>
            <person name="Im W.-T."/>
        </authorList>
    </citation>
    <scope>NUCLEOTIDE SEQUENCE</scope>
    <source>
        <strain evidence="6">I2-34</strain>
    </source>
</reference>
<dbReference type="InterPro" id="IPR016164">
    <property type="entry name" value="FAD-linked_Oxase-like_C"/>
</dbReference>
<dbReference type="InterPro" id="IPR016171">
    <property type="entry name" value="Vanillyl_alc_oxidase_C-sub2"/>
</dbReference>
<accession>A0ABS9LEP6</accession>
<keyword evidence="7" id="KW-1185">Reference proteome</keyword>
<dbReference type="InterPro" id="IPR051914">
    <property type="entry name" value="FAD-linked_OxidoTrans_Type4"/>
</dbReference>
<keyword evidence="2" id="KW-0285">Flavoprotein</keyword>
<keyword evidence="3" id="KW-0274">FAD</keyword>
<name>A0ABS9LEP6_9MICC</name>
<evidence type="ECO:0000256" key="4">
    <source>
        <dbReference type="ARBA" id="ARBA00023002"/>
    </source>
</evidence>
<comment type="caution">
    <text evidence="6">The sequence shown here is derived from an EMBL/GenBank/DDBJ whole genome shotgun (WGS) entry which is preliminary data.</text>
</comment>
<dbReference type="Pfam" id="PF02913">
    <property type="entry name" value="FAD-oxidase_C"/>
    <property type="match status" value="1"/>
</dbReference>
<keyword evidence="4" id="KW-0560">Oxidoreductase</keyword>
<dbReference type="InterPro" id="IPR016166">
    <property type="entry name" value="FAD-bd_PCMH"/>
</dbReference>
<dbReference type="Proteomes" id="UP001165368">
    <property type="component" value="Unassembled WGS sequence"/>
</dbReference>
<dbReference type="InterPro" id="IPR016169">
    <property type="entry name" value="FAD-bd_PCMH_sub2"/>
</dbReference>
<dbReference type="Gene3D" id="1.10.45.10">
    <property type="entry name" value="Vanillyl-alcohol Oxidase, Chain A, domain 4"/>
    <property type="match status" value="1"/>
</dbReference>
<feature type="domain" description="FAD-binding PCMH-type" evidence="5">
    <location>
        <begin position="44"/>
        <end position="223"/>
    </location>
</feature>